<evidence type="ECO:0000259" key="18">
    <source>
        <dbReference type="PROSITE" id="PS50234"/>
    </source>
</evidence>
<dbReference type="InterPro" id="IPR013517">
    <property type="entry name" value="FG-GAP"/>
</dbReference>
<dbReference type="InterPro" id="IPR028994">
    <property type="entry name" value="Integrin_alpha_N"/>
</dbReference>
<dbReference type="InterPro" id="IPR013519">
    <property type="entry name" value="Int_alpha_beta-p"/>
</dbReference>
<evidence type="ECO:0000256" key="16">
    <source>
        <dbReference type="RuleBase" id="RU003762"/>
    </source>
</evidence>
<dbReference type="GO" id="GO:0007229">
    <property type="term" value="P:integrin-mediated signaling pathway"/>
    <property type="evidence" value="ECO:0007669"/>
    <property type="project" value="UniProtKB-KW"/>
</dbReference>
<keyword evidence="5" id="KW-0732">Signal</keyword>
<keyword evidence="10 16" id="KW-0401">Integrin</keyword>
<feature type="region of interest" description="Disordered" evidence="17">
    <location>
        <begin position="35"/>
        <end position="54"/>
    </location>
</feature>
<dbReference type="InterPro" id="IPR048285">
    <property type="entry name" value="Integrin_alpha_Ig-like_2"/>
</dbReference>
<dbReference type="InterPro" id="IPR036465">
    <property type="entry name" value="vWFA_dom_sf"/>
</dbReference>
<evidence type="ECO:0000256" key="7">
    <source>
        <dbReference type="ARBA" id="ARBA00022837"/>
    </source>
</evidence>
<feature type="domain" description="VWFA" evidence="18">
    <location>
        <begin position="59"/>
        <end position="238"/>
    </location>
</feature>
<keyword evidence="3" id="KW-0812">Transmembrane</keyword>
<keyword evidence="14" id="KW-0325">Glycoprotein</keyword>
<dbReference type="GO" id="GO:0033627">
    <property type="term" value="P:cell adhesion mediated by integrin"/>
    <property type="evidence" value="ECO:0007669"/>
    <property type="project" value="TreeGrafter"/>
</dbReference>
<dbReference type="InterPro" id="IPR032695">
    <property type="entry name" value="Integrin_dom_sf"/>
</dbReference>
<dbReference type="GO" id="GO:0007160">
    <property type="term" value="P:cell-matrix adhesion"/>
    <property type="evidence" value="ECO:0007669"/>
    <property type="project" value="TreeGrafter"/>
</dbReference>
<feature type="repeat" description="FG-GAP" evidence="15">
    <location>
        <begin position="600"/>
        <end position="658"/>
    </location>
</feature>
<dbReference type="SUPFAM" id="SSF53300">
    <property type="entry name" value="vWA-like"/>
    <property type="match status" value="2"/>
</dbReference>
<dbReference type="Gene3D" id="2.60.40.1460">
    <property type="entry name" value="Integrin domains. Chain A, domain 2"/>
    <property type="match status" value="1"/>
</dbReference>
<sequence length="1048" mass="116381">VCNQVRTRNSSTEYLNGKCAHKYDEQEISQIYPDNIINSKNNNSNNNNNNKNNKYPETEIAFVLDGSGSIDPKDFEMAKYFIINVMQNVWTTCFSCKFAIVQFGSDIRTELSLTENNDTLRALDKVKNIEQFSSSTKTASALYHVLTEVFVPQMGSKEKAKKMIILLSDGEMAGDNRTLNDVLNMPQMDGIVRYAIGVGRDVLGNINAENEMIQIAGSKDQFFNVLNYGELEKIISSLEKSIIGIEDAGTEIAFVLDGSGSIEKKDFEMAKDFIINVMKNVWTTCFSCNFAIAQFGRDIRTELSLTENNDTLRALDKVKNITQITAITKTASALYHVLTEVFVPQMGSKEKAKKMIILLSDGQMAGDNRTLNDVLNMTQMDGIVRYAIGVGPEVLGKKKAINEMIQIAGSEDRFFNVSNYGALAKILSSLEKSIIGIEGIQKGAGFQFQLAEAGFSTHFTHDGSILFGAVGAYDWSGGIILKKRNEELVTFLNASKEEPRFSYLGYSVASVYSNEKTLYISGAPRYNLTGAVFIFDGTKQDLLHGEQVGSYFGSVLCTLDINNDGETDYLLVGAPHFHVKGEEGKVLLYRLNKGKFEKVSFELHGLQKYMFARFGSAIADIGDIDGNEFRDIAVGAPLEADHSGSVYIYNGFKDGLKKHFSQRITPSDFGIKLVHFGQAVSAMSDNNKQPLISVGSEGTIHFFKTIPVIVIQPEIEVTNGMITSDKQSNDESSKFDTKLQICFKTPKGDIKSGELLIEYDIDLDWGKEQKRLVFLKPNEGRVDFTLTESKSCTGWIEVKYVGCFDCFSSIKIRVNFKLTPATGFPLRALDAYSPKEAIKEILFEKECLSENCKAHISLANSKLSNSTVIIGKTQTLNISFDLKNSGDNSYMTTLTLVYPHLLSFKKSEGGTCENKNDNHQLVCKILYPIFQRNAETRVTITWQPINKNTSNTESITAQLTGGNNGSEVLDSKEYSFTVKKSLAVDLAGSAMPNRLNITEGEKSKPQILQFNFKLVGTNEYEAKIKVEITIEKQTHKTDIVIVSVEPNV</sequence>
<keyword evidence="13 16" id="KW-0675">Receptor</keyword>
<dbReference type="GO" id="GO:0046872">
    <property type="term" value="F:metal ion binding"/>
    <property type="evidence" value="ECO:0007669"/>
    <property type="project" value="UniProtKB-KW"/>
</dbReference>
<evidence type="ECO:0000256" key="4">
    <source>
        <dbReference type="ARBA" id="ARBA00022723"/>
    </source>
</evidence>
<keyword evidence="8 16" id="KW-0130">Cell adhesion</keyword>
<protein>
    <submittedName>
        <fullName evidence="19">Integrin alpha-E isoform X1</fullName>
    </submittedName>
</protein>
<keyword evidence="11" id="KW-0472">Membrane</keyword>
<dbReference type="Gene3D" id="2.130.10.130">
    <property type="entry name" value="Integrin alpha, N-terminal"/>
    <property type="match status" value="1"/>
</dbReference>
<keyword evidence="9" id="KW-1133">Transmembrane helix</keyword>
<evidence type="ECO:0000313" key="19">
    <source>
        <dbReference type="EMBL" id="KAI5611126.1"/>
    </source>
</evidence>
<evidence type="ECO:0000256" key="12">
    <source>
        <dbReference type="ARBA" id="ARBA00023157"/>
    </source>
</evidence>
<dbReference type="InterPro" id="IPR002035">
    <property type="entry name" value="VWF_A"/>
</dbReference>
<evidence type="ECO:0000256" key="2">
    <source>
        <dbReference type="ARBA" id="ARBA00008054"/>
    </source>
</evidence>
<dbReference type="SMART" id="SM00191">
    <property type="entry name" value="Int_alpha"/>
    <property type="match status" value="3"/>
</dbReference>
<evidence type="ECO:0000256" key="5">
    <source>
        <dbReference type="ARBA" id="ARBA00022729"/>
    </source>
</evidence>
<dbReference type="EMBL" id="MU568261">
    <property type="protein sequence ID" value="KAI5611126.1"/>
    <property type="molecule type" value="Genomic_DNA"/>
</dbReference>
<feature type="non-terminal residue" evidence="19">
    <location>
        <position position="1"/>
    </location>
</feature>
<dbReference type="SUPFAM" id="SSF69318">
    <property type="entry name" value="Integrin alpha N-terminal domain"/>
    <property type="match status" value="1"/>
</dbReference>
<dbReference type="SMART" id="SM00327">
    <property type="entry name" value="VWA"/>
    <property type="match status" value="2"/>
</dbReference>
<evidence type="ECO:0000256" key="8">
    <source>
        <dbReference type="ARBA" id="ARBA00022889"/>
    </source>
</evidence>
<feature type="non-terminal residue" evidence="19">
    <location>
        <position position="1048"/>
    </location>
</feature>
<evidence type="ECO:0000256" key="14">
    <source>
        <dbReference type="ARBA" id="ARBA00023180"/>
    </source>
</evidence>
<proteinExistence type="inferred from homology"/>
<dbReference type="InterPro" id="IPR000413">
    <property type="entry name" value="Integrin_alpha"/>
</dbReference>
<evidence type="ECO:0000256" key="9">
    <source>
        <dbReference type="ARBA" id="ARBA00022989"/>
    </source>
</evidence>
<feature type="compositionally biased region" description="Low complexity" evidence="17">
    <location>
        <begin position="35"/>
        <end position="53"/>
    </location>
</feature>
<dbReference type="Proteomes" id="UP001205998">
    <property type="component" value="Unassembled WGS sequence"/>
</dbReference>
<dbReference type="Pfam" id="PF01839">
    <property type="entry name" value="FG-GAP"/>
    <property type="match status" value="2"/>
</dbReference>
<evidence type="ECO:0000256" key="15">
    <source>
        <dbReference type="PROSITE-ProRule" id="PRU00803"/>
    </source>
</evidence>
<gene>
    <name evidence="19" type="ORF">C0J50_4914</name>
</gene>
<comment type="similarity">
    <text evidence="2 16">Belongs to the integrin alpha chain family.</text>
</comment>
<evidence type="ECO:0000256" key="10">
    <source>
        <dbReference type="ARBA" id="ARBA00023037"/>
    </source>
</evidence>
<dbReference type="Pfam" id="PF20805">
    <property type="entry name" value="Integrin_A_Ig_2"/>
    <property type="match status" value="1"/>
</dbReference>
<dbReference type="Gene3D" id="3.40.50.410">
    <property type="entry name" value="von Willebrand factor, type A domain"/>
    <property type="match status" value="2"/>
</dbReference>
<evidence type="ECO:0000256" key="13">
    <source>
        <dbReference type="ARBA" id="ARBA00023170"/>
    </source>
</evidence>
<dbReference type="GO" id="GO:0008305">
    <property type="term" value="C:integrin complex"/>
    <property type="evidence" value="ECO:0007669"/>
    <property type="project" value="InterPro"/>
</dbReference>
<organism evidence="19 20">
    <name type="scientific">Silurus asotus</name>
    <name type="common">Amur catfish</name>
    <name type="synonym">Parasilurus asotus</name>
    <dbReference type="NCBI Taxonomy" id="30991"/>
    <lineage>
        <taxon>Eukaryota</taxon>
        <taxon>Metazoa</taxon>
        <taxon>Chordata</taxon>
        <taxon>Craniata</taxon>
        <taxon>Vertebrata</taxon>
        <taxon>Euteleostomi</taxon>
        <taxon>Actinopterygii</taxon>
        <taxon>Neopterygii</taxon>
        <taxon>Teleostei</taxon>
        <taxon>Ostariophysi</taxon>
        <taxon>Siluriformes</taxon>
        <taxon>Siluridae</taxon>
        <taxon>Silurus</taxon>
    </lineage>
</organism>
<comment type="subcellular location">
    <subcellularLocation>
        <location evidence="1 16">Membrane</location>
        <topology evidence="1 16">Single-pass type I membrane protein</topology>
    </subcellularLocation>
</comment>
<dbReference type="SUPFAM" id="SSF69179">
    <property type="entry name" value="Integrin domains"/>
    <property type="match status" value="2"/>
</dbReference>
<keyword evidence="6" id="KW-0677">Repeat</keyword>
<dbReference type="GO" id="GO:0005178">
    <property type="term" value="F:integrin binding"/>
    <property type="evidence" value="ECO:0007669"/>
    <property type="project" value="TreeGrafter"/>
</dbReference>
<name>A0AAD5FBY9_SILAS</name>
<dbReference type="AlphaFoldDB" id="A0AAD5FBY9"/>
<evidence type="ECO:0000256" key="17">
    <source>
        <dbReference type="SAM" id="MobiDB-lite"/>
    </source>
</evidence>
<dbReference type="Gene3D" id="2.60.40.1510">
    <property type="entry name" value="ntegrin, alpha v. Chain A, domain 3"/>
    <property type="match status" value="1"/>
</dbReference>
<evidence type="ECO:0000256" key="6">
    <source>
        <dbReference type="ARBA" id="ARBA00022737"/>
    </source>
</evidence>
<dbReference type="Pfam" id="PF00092">
    <property type="entry name" value="VWA"/>
    <property type="match status" value="2"/>
</dbReference>
<dbReference type="PRINTS" id="PR00453">
    <property type="entry name" value="VWFADOMAIN"/>
</dbReference>
<evidence type="ECO:0000256" key="11">
    <source>
        <dbReference type="ARBA" id="ARBA00023136"/>
    </source>
</evidence>
<dbReference type="PANTHER" id="PTHR23220">
    <property type="entry name" value="INTEGRIN ALPHA"/>
    <property type="match status" value="1"/>
</dbReference>
<evidence type="ECO:0000256" key="3">
    <source>
        <dbReference type="ARBA" id="ARBA00022692"/>
    </source>
</evidence>
<dbReference type="GO" id="GO:0098609">
    <property type="term" value="P:cell-cell adhesion"/>
    <property type="evidence" value="ECO:0007669"/>
    <property type="project" value="TreeGrafter"/>
</dbReference>
<accession>A0AAD5FBY9</accession>
<reference evidence="19" key="1">
    <citation type="submission" date="2018-07" db="EMBL/GenBank/DDBJ databases">
        <title>Comparative genomics of catfishes provides insights into carnivory and benthic adaptation.</title>
        <authorList>
            <person name="Zhang Y."/>
            <person name="Wang D."/>
            <person name="Peng Z."/>
            <person name="Zheng S."/>
            <person name="Shao F."/>
            <person name="Tao W."/>
        </authorList>
    </citation>
    <scope>NUCLEOTIDE SEQUENCE</scope>
    <source>
        <strain evidence="19">Chongqing</strain>
    </source>
</reference>
<evidence type="ECO:0000256" key="1">
    <source>
        <dbReference type="ARBA" id="ARBA00004479"/>
    </source>
</evidence>
<keyword evidence="7" id="KW-0106">Calcium</keyword>
<dbReference type="GO" id="GO:0009897">
    <property type="term" value="C:external side of plasma membrane"/>
    <property type="evidence" value="ECO:0007669"/>
    <property type="project" value="TreeGrafter"/>
</dbReference>
<dbReference type="PRINTS" id="PR01185">
    <property type="entry name" value="INTEGRINA"/>
</dbReference>
<keyword evidence="12" id="KW-1015">Disulfide bond</keyword>
<comment type="caution">
    <text evidence="19">The sequence shown here is derived from an EMBL/GenBank/DDBJ whole genome shotgun (WGS) entry which is preliminary data.</text>
</comment>
<feature type="domain" description="VWFA" evidence="18">
    <location>
        <begin position="251"/>
        <end position="430"/>
    </location>
</feature>
<keyword evidence="4" id="KW-0479">Metal-binding</keyword>
<keyword evidence="20" id="KW-1185">Reference proteome</keyword>
<dbReference type="PANTHER" id="PTHR23220:SF79">
    <property type="entry name" value="INTEGRIN ALPHA-E"/>
    <property type="match status" value="1"/>
</dbReference>
<dbReference type="PROSITE" id="PS50234">
    <property type="entry name" value="VWFA"/>
    <property type="match status" value="2"/>
</dbReference>
<dbReference type="PROSITE" id="PS51470">
    <property type="entry name" value="FG_GAP"/>
    <property type="match status" value="2"/>
</dbReference>
<feature type="repeat" description="FG-GAP" evidence="15">
    <location>
        <begin position="538"/>
        <end position="598"/>
    </location>
</feature>
<evidence type="ECO:0000313" key="20">
    <source>
        <dbReference type="Proteomes" id="UP001205998"/>
    </source>
</evidence>